<dbReference type="EMBL" id="KV440972">
    <property type="protein sequence ID" value="OAD79734.1"/>
    <property type="molecule type" value="Genomic_DNA"/>
</dbReference>
<dbReference type="AlphaFoldDB" id="A0A167QI94"/>
<dbReference type="RefSeq" id="XP_018297774.1">
    <property type="nucleotide sequence ID" value="XM_018434690.1"/>
</dbReference>
<evidence type="ECO:0000313" key="1">
    <source>
        <dbReference type="EMBL" id="OAD79734.1"/>
    </source>
</evidence>
<dbReference type="Proteomes" id="UP000077315">
    <property type="component" value="Unassembled WGS sequence"/>
</dbReference>
<name>A0A167QI94_PHYB8</name>
<keyword evidence="2" id="KW-1185">Reference proteome</keyword>
<evidence type="ECO:0000313" key="2">
    <source>
        <dbReference type="Proteomes" id="UP000077315"/>
    </source>
</evidence>
<gene>
    <name evidence="1" type="ORF">PHYBLDRAFT_162792</name>
</gene>
<reference evidence="2" key="1">
    <citation type="submission" date="2015-06" db="EMBL/GenBank/DDBJ databases">
        <title>Expansion of signal transduction pathways in fungi by whole-genome duplication.</title>
        <authorList>
            <consortium name="DOE Joint Genome Institute"/>
            <person name="Corrochano L.M."/>
            <person name="Kuo A."/>
            <person name="Marcet-Houben M."/>
            <person name="Polaino S."/>
            <person name="Salamov A."/>
            <person name="Villalobos J.M."/>
            <person name="Alvarez M.I."/>
            <person name="Avalos J."/>
            <person name="Benito E.P."/>
            <person name="Benoit I."/>
            <person name="Burger G."/>
            <person name="Camino L.P."/>
            <person name="Canovas D."/>
            <person name="Cerda-Olmedo E."/>
            <person name="Cheng J.-F."/>
            <person name="Dominguez A."/>
            <person name="Elias M."/>
            <person name="Eslava A.P."/>
            <person name="Glaser F."/>
            <person name="Grimwood J."/>
            <person name="Gutierrez G."/>
            <person name="Heitman J."/>
            <person name="Henrissat B."/>
            <person name="Iturriaga E.A."/>
            <person name="Lang B.F."/>
            <person name="Lavin J.L."/>
            <person name="Lee S."/>
            <person name="Li W."/>
            <person name="Lindquist E."/>
            <person name="Lopez-Garcia S."/>
            <person name="Luque E.M."/>
            <person name="Marcos A.T."/>
            <person name="Martin J."/>
            <person name="McCluskey K."/>
            <person name="Medina H.R."/>
            <person name="Miralles-Duran A."/>
            <person name="Miyazaki A."/>
            <person name="Munoz-Torres E."/>
            <person name="Oguiza J.A."/>
            <person name="Ohm R."/>
            <person name="Olmedo M."/>
            <person name="Orejas M."/>
            <person name="Ortiz-Castellanos L."/>
            <person name="Pisabarro A.G."/>
            <person name="Rodriguez-Romero J."/>
            <person name="Ruiz-Herrera J."/>
            <person name="Ruiz-Vazquez R."/>
            <person name="Sanz C."/>
            <person name="Schackwitz W."/>
            <person name="Schmutz J."/>
            <person name="Shahriari M."/>
            <person name="Shelest E."/>
            <person name="Silva-Franco F."/>
            <person name="Soanes D."/>
            <person name="Syed K."/>
            <person name="Tagua V.G."/>
            <person name="Talbot N.J."/>
            <person name="Thon M."/>
            <person name="De vries R.P."/>
            <person name="Wiebenga A."/>
            <person name="Yadav J.S."/>
            <person name="Braun E.L."/>
            <person name="Baker S."/>
            <person name="Garre V."/>
            <person name="Horwitz B."/>
            <person name="Torres-Martinez S."/>
            <person name="Idnurm A."/>
            <person name="Herrera-Estrella A."/>
            <person name="Gabaldon T."/>
            <person name="Grigoriev I.V."/>
        </authorList>
    </citation>
    <scope>NUCLEOTIDE SEQUENCE [LARGE SCALE GENOMIC DNA]</scope>
    <source>
        <strain evidence="2">NRRL 1555(-)</strain>
    </source>
</reference>
<sequence>MKFSSFIHQLKADKHLGKDIRKRFENPAILILGNWPPKQNKYHELIKGIGTRRMLAKEGFEVYLIDKFKTSSLWPACQNGEIKSFKLAFIKIAEQLQSRAMLLLRKYCCGNIHFHYISHNVTIILQLPDGISDFVNRKQ</sequence>
<dbReference type="GeneID" id="28995596"/>
<proteinExistence type="predicted"/>
<dbReference type="InParanoid" id="A0A167QI94"/>
<accession>A0A167QI94</accession>
<protein>
    <submittedName>
        <fullName evidence="1">Uncharacterized protein</fullName>
    </submittedName>
</protein>
<dbReference type="OrthoDB" id="2210431at2759"/>
<dbReference type="VEuPathDB" id="FungiDB:PHYBLDRAFT_162792"/>
<organism evidence="1 2">
    <name type="scientific">Phycomyces blakesleeanus (strain ATCC 8743b / DSM 1359 / FGSC 10004 / NBRC 33097 / NRRL 1555)</name>
    <dbReference type="NCBI Taxonomy" id="763407"/>
    <lineage>
        <taxon>Eukaryota</taxon>
        <taxon>Fungi</taxon>
        <taxon>Fungi incertae sedis</taxon>
        <taxon>Mucoromycota</taxon>
        <taxon>Mucoromycotina</taxon>
        <taxon>Mucoromycetes</taxon>
        <taxon>Mucorales</taxon>
        <taxon>Phycomycetaceae</taxon>
        <taxon>Phycomyces</taxon>
    </lineage>
</organism>